<dbReference type="STRING" id="766136.BHF68_09505"/>
<dbReference type="Proteomes" id="UP000094296">
    <property type="component" value="Unassembled WGS sequence"/>
</dbReference>
<sequence>MRNIRKIVVIICILAITITGCGRMPDPPTATEVTDLIDYIGFEDLLATDSGLNKGMEMTPLLNKSVTNNGIEFTVHQVIADAIRTIIIYSYEFQENSYDSNRGADNNNHYMKPGDVRINELTSHPMSHGRYSEQEERYSSITIFNRALDRDIKKITIEAENLGGLEGEWSIEAPVYFMEDIEGRDIVTYEMLRVEEIGIGFTVVELTLGSTATYLNWVFREILIYEDDLDFTMVRSSLYENEQFFPLLTSPLLGFRSYPEFIMKNQVVYIEDESGNILRPDRSSGSSEAMFPPIKEDEEVKIIAKHPLLQSKEPVLFQIEMGASGWQTASYEKAGTTVTLDEVAIGDKTSIKLRYQYGMLGEMREAYILDNQGNRYELERMELWMPAYDELELTIEEYNMMAQYSEGYDVEEYRNRYIETMRSFIDNYKEYEKYQILYFPALPEDTVSFVLQFDEVMFVPDVTWEVKVEN</sequence>
<dbReference type="EMBL" id="MIJE01000033">
    <property type="protein sequence ID" value="OEF95978.1"/>
    <property type="molecule type" value="Genomic_DNA"/>
</dbReference>
<accession>A0A1E5G0J5</accession>
<dbReference type="InterPro" id="IPR025436">
    <property type="entry name" value="DUF4179"/>
</dbReference>
<dbReference type="Pfam" id="PF13786">
    <property type="entry name" value="DUF4179"/>
    <property type="match status" value="1"/>
</dbReference>
<proteinExistence type="predicted"/>
<evidence type="ECO:0000313" key="2">
    <source>
        <dbReference type="EMBL" id="OEF95978.1"/>
    </source>
</evidence>
<dbReference type="PROSITE" id="PS51257">
    <property type="entry name" value="PROKAR_LIPOPROTEIN"/>
    <property type="match status" value="1"/>
</dbReference>
<dbReference type="AlphaFoldDB" id="A0A1E5G0J5"/>
<dbReference type="OrthoDB" id="2937128at2"/>
<reference evidence="2 3" key="1">
    <citation type="submission" date="2016-09" db="EMBL/GenBank/DDBJ databases">
        <title>Draft genome sequence for the type strain of Desulfuribacillus alkaliarsenatis AHT28, an obligately anaerobic, sulfidogenic bacterium isolated from Russian soda lake sediments.</title>
        <authorList>
            <person name="Abin C.A."/>
            <person name="Hollibaugh J.T."/>
        </authorList>
    </citation>
    <scope>NUCLEOTIDE SEQUENCE [LARGE SCALE GENOMIC DNA]</scope>
    <source>
        <strain evidence="2 3">AHT28</strain>
    </source>
</reference>
<dbReference type="Gene3D" id="2.60.40.1630">
    <property type="entry name" value="bacillus anthracis domain"/>
    <property type="match status" value="1"/>
</dbReference>
<evidence type="ECO:0000313" key="3">
    <source>
        <dbReference type="Proteomes" id="UP000094296"/>
    </source>
</evidence>
<feature type="domain" description="DUF4179" evidence="1">
    <location>
        <begin position="3"/>
        <end position="92"/>
    </location>
</feature>
<organism evidence="2 3">
    <name type="scientific">Desulfuribacillus alkaliarsenatis</name>
    <dbReference type="NCBI Taxonomy" id="766136"/>
    <lineage>
        <taxon>Bacteria</taxon>
        <taxon>Bacillati</taxon>
        <taxon>Bacillota</taxon>
        <taxon>Desulfuribacillia</taxon>
        <taxon>Desulfuribacillales</taxon>
        <taxon>Desulfuribacillaceae</taxon>
        <taxon>Desulfuribacillus</taxon>
    </lineage>
</organism>
<evidence type="ECO:0000259" key="1">
    <source>
        <dbReference type="Pfam" id="PF13786"/>
    </source>
</evidence>
<dbReference type="RefSeq" id="WP_069643898.1">
    <property type="nucleotide sequence ID" value="NZ_MIJE01000033.1"/>
</dbReference>
<gene>
    <name evidence="2" type="ORF">BHF68_09505</name>
</gene>
<protein>
    <recommendedName>
        <fullName evidence="1">DUF4179 domain-containing protein</fullName>
    </recommendedName>
</protein>
<name>A0A1E5G0J5_9FIRM</name>
<comment type="caution">
    <text evidence="2">The sequence shown here is derived from an EMBL/GenBank/DDBJ whole genome shotgun (WGS) entry which is preliminary data.</text>
</comment>
<keyword evidence="3" id="KW-1185">Reference proteome</keyword>